<evidence type="ECO:0000313" key="3">
    <source>
        <dbReference type="EMBL" id="KAK4571290.1"/>
    </source>
</evidence>
<protein>
    <submittedName>
        <fullName evidence="2">Uncharacterized protein</fullName>
    </submittedName>
</protein>
<organism evidence="2 4">
    <name type="scientific">Quercus rubra</name>
    <name type="common">Northern red oak</name>
    <name type="synonym">Quercus borealis</name>
    <dbReference type="NCBI Taxonomy" id="3512"/>
    <lineage>
        <taxon>Eukaryota</taxon>
        <taxon>Viridiplantae</taxon>
        <taxon>Streptophyta</taxon>
        <taxon>Embryophyta</taxon>
        <taxon>Tracheophyta</taxon>
        <taxon>Spermatophyta</taxon>
        <taxon>Magnoliopsida</taxon>
        <taxon>eudicotyledons</taxon>
        <taxon>Gunneridae</taxon>
        <taxon>Pentapetalae</taxon>
        <taxon>rosids</taxon>
        <taxon>fabids</taxon>
        <taxon>Fagales</taxon>
        <taxon>Fagaceae</taxon>
        <taxon>Quercus</taxon>
    </lineage>
</organism>
<proteinExistence type="predicted"/>
<feature type="compositionally biased region" description="Basic and acidic residues" evidence="1">
    <location>
        <begin position="72"/>
        <end position="82"/>
    </location>
</feature>
<name>A0AAN7ICD2_QUERU</name>
<dbReference type="EMBL" id="JAXUIC010000009">
    <property type="protein sequence ID" value="KAK4571290.1"/>
    <property type="molecule type" value="Genomic_DNA"/>
</dbReference>
<comment type="caution">
    <text evidence="2">The sequence shown here is derived from an EMBL/GenBank/DDBJ whole genome shotgun (WGS) entry which is preliminary data.</text>
</comment>
<evidence type="ECO:0000313" key="2">
    <source>
        <dbReference type="EMBL" id="KAK4564485.1"/>
    </source>
</evidence>
<evidence type="ECO:0000256" key="1">
    <source>
        <dbReference type="SAM" id="MobiDB-lite"/>
    </source>
</evidence>
<feature type="region of interest" description="Disordered" evidence="1">
    <location>
        <begin position="1"/>
        <end position="82"/>
    </location>
</feature>
<dbReference type="Proteomes" id="UP001324115">
    <property type="component" value="Unassembled WGS sequence"/>
</dbReference>
<dbReference type="EMBL" id="JAXUIC010000011">
    <property type="protein sequence ID" value="KAK4564485.1"/>
    <property type="molecule type" value="Genomic_DNA"/>
</dbReference>
<sequence>MDGKGVGGGAKGGGSDGGKVGGVGVQSGGDNSSKGSGSDAGKMVAPGTGGASQISRDSFESNPKGYFSALHANEKANEKGNK</sequence>
<evidence type="ECO:0000313" key="4">
    <source>
        <dbReference type="Proteomes" id="UP001324115"/>
    </source>
</evidence>
<reference evidence="2 4" key="1">
    <citation type="journal article" date="2023" name="G3 (Bethesda)">
        <title>A haplotype-resolved chromosome-scale genome for Quercus rubra L. provides insights into the genetics of adaptive traits for red oak species.</title>
        <authorList>
            <person name="Kapoor B."/>
            <person name="Jenkins J."/>
            <person name="Schmutz J."/>
            <person name="Zhebentyayeva T."/>
            <person name="Kuelheim C."/>
            <person name="Coggeshall M."/>
            <person name="Heim C."/>
            <person name="Lasky J.R."/>
            <person name="Leites L."/>
            <person name="Islam-Faridi N."/>
            <person name="Romero-Severson J."/>
            <person name="DeLeo V.L."/>
            <person name="Lucas S.M."/>
            <person name="Lazic D."/>
            <person name="Gailing O."/>
            <person name="Carlson J."/>
            <person name="Staton M."/>
        </authorList>
    </citation>
    <scope>NUCLEOTIDE SEQUENCE [LARGE SCALE GENOMIC DNA]</scope>
    <source>
        <strain evidence="2">Pseudo-F2</strain>
    </source>
</reference>
<feature type="compositionally biased region" description="Gly residues" evidence="1">
    <location>
        <begin position="1"/>
        <end position="27"/>
    </location>
</feature>
<dbReference type="AlphaFoldDB" id="A0AAN7ICD2"/>
<keyword evidence="4" id="KW-1185">Reference proteome</keyword>
<gene>
    <name evidence="2" type="ORF">RGQ29_006521</name>
    <name evidence="3" type="ORF">RGQ29_029908</name>
</gene>
<accession>A0AAN7ICD2</accession>
<feature type="compositionally biased region" description="Low complexity" evidence="1">
    <location>
        <begin position="28"/>
        <end position="42"/>
    </location>
</feature>